<keyword evidence="4" id="KW-1185">Reference proteome</keyword>
<proteinExistence type="predicted"/>
<gene>
    <name evidence="3" type="ORF">NDI79_00715</name>
</gene>
<organism evidence="3 4">
    <name type="scientific">Halogeometricum luteum</name>
    <dbReference type="NCBI Taxonomy" id="2950537"/>
    <lineage>
        <taxon>Archaea</taxon>
        <taxon>Methanobacteriati</taxon>
        <taxon>Methanobacteriota</taxon>
        <taxon>Stenosarchaea group</taxon>
        <taxon>Halobacteria</taxon>
        <taxon>Halobacteriales</taxon>
        <taxon>Haloferacaceae</taxon>
        <taxon>Halogeometricum</taxon>
    </lineage>
</organism>
<dbReference type="InterPro" id="IPR036397">
    <property type="entry name" value="RNaseH_sf"/>
</dbReference>
<dbReference type="Gene3D" id="3.30.420.10">
    <property type="entry name" value="Ribonuclease H-like superfamily/Ribonuclease H"/>
    <property type="match status" value="1"/>
</dbReference>
<accession>A0ABU2FVZ5</accession>
<name>A0ABU2FVZ5_9EURY</name>
<evidence type="ECO:0000256" key="1">
    <source>
        <dbReference type="SAM" id="MobiDB-lite"/>
    </source>
</evidence>
<dbReference type="Pfam" id="PF13482">
    <property type="entry name" value="RNase_H_2"/>
    <property type="match status" value="1"/>
</dbReference>
<reference evidence="3 4" key="1">
    <citation type="submission" date="2022-06" db="EMBL/GenBank/DDBJ databases">
        <title>Halogeometricum sp. a new haloarchaeum isolate from saline soil.</title>
        <authorList>
            <person name="Strakova D."/>
            <person name="Galisteo C."/>
            <person name="Sanchez-Porro C."/>
            <person name="Ventosa A."/>
        </authorList>
    </citation>
    <scope>NUCLEOTIDE SEQUENCE [LARGE SCALE GENOMIC DNA]</scope>
    <source>
        <strain evidence="4">S3BR25-2</strain>
    </source>
</reference>
<dbReference type="PANTHER" id="PTHR38462:SF1">
    <property type="entry name" value="YPRB RIBONUCLEASE H-LIKE DOMAIN-CONTAINING PROTEIN"/>
    <property type="match status" value="1"/>
</dbReference>
<comment type="caution">
    <text evidence="3">The sequence shown here is derived from an EMBL/GenBank/DDBJ whole genome shotgun (WGS) entry which is preliminary data.</text>
</comment>
<evidence type="ECO:0000313" key="4">
    <source>
        <dbReference type="Proteomes" id="UP001254813"/>
    </source>
</evidence>
<feature type="region of interest" description="Disordered" evidence="1">
    <location>
        <begin position="248"/>
        <end position="276"/>
    </location>
</feature>
<dbReference type="PANTHER" id="PTHR38462">
    <property type="entry name" value="EXONUCLEASE-LIKE PROTEIN"/>
    <property type="match status" value="1"/>
</dbReference>
<sequence length="276" mass="30724">MRIENSFIPVRGVGERTERGLWEEGVLTWEAFDPRSAPVGEKTGERIETFVADSLERLDDGDARYFGEVFPSGERWRLYENFREDTCFFDIETTGLDAASNDVTTVSFHRDGETTTLVRGEDLSSETLREQFDEAALVASFNGKRFDVPFLEENFDISVDAPHIDLMYPCRRLDLTGGLKAIEKEVGIDRDRPDLSGRDAVRLWHRYERDGDEGALDTLVSYNRDDTANLANLMDVVADSLHENSLGPFVGGAGDGRGGDADGGEGDDAARSPVER</sequence>
<dbReference type="InterPro" id="IPR038720">
    <property type="entry name" value="YprB_RNase_H-like_dom"/>
</dbReference>
<protein>
    <submittedName>
        <fullName evidence="3">Ribonuclease H-like domain-containing protein</fullName>
    </submittedName>
</protein>
<dbReference type="EMBL" id="JAMQOQ010000001">
    <property type="protein sequence ID" value="MDS0292685.1"/>
    <property type="molecule type" value="Genomic_DNA"/>
</dbReference>
<dbReference type="RefSeq" id="WP_310926531.1">
    <property type="nucleotide sequence ID" value="NZ_JAMQOQ010000001.1"/>
</dbReference>
<feature type="domain" description="YprB ribonuclease H-like" evidence="2">
    <location>
        <begin position="87"/>
        <end position="236"/>
    </location>
</feature>
<dbReference type="Proteomes" id="UP001254813">
    <property type="component" value="Unassembled WGS sequence"/>
</dbReference>
<evidence type="ECO:0000313" key="3">
    <source>
        <dbReference type="EMBL" id="MDS0292685.1"/>
    </source>
</evidence>
<dbReference type="InterPro" id="IPR012337">
    <property type="entry name" value="RNaseH-like_sf"/>
</dbReference>
<evidence type="ECO:0000259" key="2">
    <source>
        <dbReference type="Pfam" id="PF13482"/>
    </source>
</evidence>
<dbReference type="SUPFAM" id="SSF53098">
    <property type="entry name" value="Ribonuclease H-like"/>
    <property type="match status" value="1"/>
</dbReference>